<proteinExistence type="inferred from homology"/>
<evidence type="ECO:0000256" key="2">
    <source>
        <dbReference type="ARBA" id="ARBA00004987"/>
    </source>
</evidence>
<dbReference type="Proteomes" id="UP000717996">
    <property type="component" value="Unassembled WGS sequence"/>
</dbReference>
<evidence type="ECO:0000256" key="5">
    <source>
        <dbReference type="ARBA" id="ARBA00022801"/>
    </source>
</evidence>
<keyword evidence="9" id="KW-0624">Polysaccharide degradation</keyword>
<dbReference type="InterPro" id="IPR002772">
    <property type="entry name" value="Glyco_hydro_3_C"/>
</dbReference>
<evidence type="ECO:0000256" key="1">
    <source>
        <dbReference type="ARBA" id="ARBA00000448"/>
    </source>
</evidence>
<dbReference type="InterPro" id="IPR050288">
    <property type="entry name" value="Cellulose_deg_GH3"/>
</dbReference>
<evidence type="ECO:0000256" key="3">
    <source>
        <dbReference type="ARBA" id="ARBA00005336"/>
    </source>
</evidence>
<evidence type="ECO:0000259" key="10">
    <source>
        <dbReference type="Pfam" id="PF01915"/>
    </source>
</evidence>
<evidence type="ECO:0000256" key="9">
    <source>
        <dbReference type="ARBA" id="ARBA00023326"/>
    </source>
</evidence>
<comment type="caution">
    <text evidence="11">The sequence shown here is derived from an EMBL/GenBank/DDBJ whole genome shotgun (WGS) entry which is preliminary data.</text>
</comment>
<dbReference type="SUPFAM" id="SSF52279">
    <property type="entry name" value="Beta-D-glucan exohydrolase, C-terminal domain"/>
    <property type="match status" value="1"/>
</dbReference>
<dbReference type="PANTHER" id="PTHR42715:SF2">
    <property type="entry name" value="BETA-GLUCOSIDASE F-RELATED"/>
    <property type="match status" value="1"/>
</dbReference>
<name>A0A9P6YB40_RHIOR</name>
<accession>A0A9P6YB40</accession>
<dbReference type="Gene3D" id="3.40.50.1700">
    <property type="entry name" value="Glycoside hydrolase family 3 C-terminal domain"/>
    <property type="match status" value="2"/>
</dbReference>
<feature type="domain" description="Glycoside hydrolase family 3 C-terminal" evidence="10">
    <location>
        <begin position="16"/>
        <end position="96"/>
    </location>
</feature>
<keyword evidence="6" id="KW-0136">Cellulose degradation</keyword>
<comment type="pathway">
    <text evidence="2">Glycan metabolism; cellulose degradation.</text>
</comment>
<keyword evidence="7" id="KW-0119">Carbohydrate metabolism</keyword>
<evidence type="ECO:0000256" key="6">
    <source>
        <dbReference type="ARBA" id="ARBA00023001"/>
    </source>
</evidence>
<comment type="catalytic activity">
    <reaction evidence="1">
        <text>Hydrolysis of terminal, non-reducing beta-D-glucosyl residues with release of beta-D-glucose.</text>
        <dbReference type="EC" id="3.2.1.21"/>
    </reaction>
</comment>
<dbReference type="PANTHER" id="PTHR42715">
    <property type="entry name" value="BETA-GLUCOSIDASE"/>
    <property type="match status" value="1"/>
</dbReference>
<organism evidence="11 12">
    <name type="scientific">Rhizopus oryzae</name>
    <name type="common">Mucormycosis agent</name>
    <name type="synonym">Rhizopus arrhizus var. delemar</name>
    <dbReference type="NCBI Taxonomy" id="64495"/>
    <lineage>
        <taxon>Eukaryota</taxon>
        <taxon>Fungi</taxon>
        <taxon>Fungi incertae sedis</taxon>
        <taxon>Mucoromycota</taxon>
        <taxon>Mucoromycotina</taxon>
        <taxon>Mucoromycetes</taxon>
        <taxon>Mucorales</taxon>
        <taxon>Mucorineae</taxon>
        <taxon>Rhizopodaceae</taxon>
        <taxon>Rhizopus</taxon>
    </lineage>
</organism>
<evidence type="ECO:0000256" key="8">
    <source>
        <dbReference type="ARBA" id="ARBA00023295"/>
    </source>
</evidence>
<keyword evidence="8" id="KW-0326">Glycosidase</keyword>
<dbReference type="GO" id="GO:0008422">
    <property type="term" value="F:beta-glucosidase activity"/>
    <property type="evidence" value="ECO:0007669"/>
    <property type="project" value="UniProtKB-EC"/>
</dbReference>
<reference evidence="11" key="1">
    <citation type="journal article" date="2020" name="Microb. Genom.">
        <title>Genetic diversity of clinical and environmental Mucorales isolates obtained from an investigation of mucormycosis cases among solid organ transplant recipients.</title>
        <authorList>
            <person name="Nguyen M.H."/>
            <person name="Kaul D."/>
            <person name="Muto C."/>
            <person name="Cheng S.J."/>
            <person name="Richter R.A."/>
            <person name="Bruno V.M."/>
            <person name="Liu G."/>
            <person name="Beyhan S."/>
            <person name="Sundermann A.J."/>
            <person name="Mounaud S."/>
            <person name="Pasculle A.W."/>
            <person name="Nierman W.C."/>
            <person name="Driscoll E."/>
            <person name="Cumbie R."/>
            <person name="Clancy C.J."/>
            <person name="Dupont C.L."/>
        </authorList>
    </citation>
    <scope>NUCLEOTIDE SEQUENCE</scope>
    <source>
        <strain evidence="11">GL16</strain>
    </source>
</reference>
<dbReference type="OrthoDB" id="416222at2759"/>
<protein>
    <recommendedName>
        <fullName evidence="4">beta-glucosidase</fullName>
        <ecNumber evidence="4">3.2.1.21</ecNumber>
    </recommendedName>
</protein>
<dbReference type="Pfam" id="PF01915">
    <property type="entry name" value="Glyco_hydro_3_C"/>
    <property type="match status" value="1"/>
</dbReference>
<keyword evidence="5" id="KW-0378">Hydrolase</keyword>
<dbReference type="EMBL" id="JAANIT010000920">
    <property type="protein sequence ID" value="KAG1543480.1"/>
    <property type="molecule type" value="Genomic_DNA"/>
</dbReference>
<dbReference type="EC" id="3.2.1.21" evidence="4"/>
<sequence>MDGKSVAFSLNSPLDNEDPDGVKNADIAFVFSNSEFGEYSITVDGNVGDRNNSSLWHNGDNLIHAVADANKNTVVVIHSVDPVLMPWIDHPNIKAVASDYNAKIDPSAEIVYKEKLLMGYKWFDAQNITPQFPFDHGLSHTNFTYSNLK</sequence>
<dbReference type="GO" id="GO:0030245">
    <property type="term" value="P:cellulose catabolic process"/>
    <property type="evidence" value="ECO:0007669"/>
    <property type="project" value="UniProtKB-KW"/>
</dbReference>
<dbReference type="AlphaFoldDB" id="A0A9P6YB40"/>
<comment type="similarity">
    <text evidence="3">Belongs to the glycosyl hydrolase 3 family.</text>
</comment>
<evidence type="ECO:0000313" key="12">
    <source>
        <dbReference type="Proteomes" id="UP000717996"/>
    </source>
</evidence>
<gene>
    <name evidence="11" type="ORF">G6F51_006643</name>
</gene>
<evidence type="ECO:0000313" key="11">
    <source>
        <dbReference type="EMBL" id="KAG1543480.1"/>
    </source>
</evidence>
<evidence type="ECO:0000256" key="4">
    <source>
        <dbReference type="ARBA" id="ARBA00012744"/>
    </source>
</evidence>
<dbReference type="InterPro" id="IPR036881">
    <property type="entry name" value="Glyco_hydro_3_C_sf"/>
</dbReference>
<evidence type="ECO:0000256" key="7">
    <source>
        <dbReference type="ARBA" id="ARBA00023277"/>
    </source>
</evidence>